<evidence type="ECO:0000313" key="2">
    <source>
        <dbReference type="Proteomes" id="UP000176221"/>
    </source>
</evidence>
<protein>
    <recommendedName>
        <fullName evidence="3">tRNA-binding domain-containing protein</fullName>
    </recommendedName>
</protein>
<dbReference type="STRING" id="1802319.A2928_03205"/>
<dbReference type="AlphaFoldDB" id="A0A1G2NDR7"/>
<organism evidence="1 2">
    <name type="scientific">Candidatus Taylorbacteria bacterium RIFCSPLOWO2_01_FULL_45_15b</name>
    <dbReference type="NCBI Taxonomy" id="1802319"/>
    <lineage>
        <taxon>Bacteria</taxon>
        <taxon>Candidatus Tayloriibacteriota</taxon>
    </lineage>
</organism>
<evidence type="ECO:0008006" key="3">
    <source>
        <dbReference type="Google" id="ProtNLM"/>
    </source>
</evidence>
<name>A0A1G2NDR7_9BACT</name>
<dbReference type="EMBL" id="MHRX01000013">
    <property type="protein sequence ID" value="OHA34247.1"/>
    <property type="molecule type" value="Genomic_DNA"/>
</dbReference>
<sequence length="63" mass="7020">MQERDGDATNVAHTNEYSGVINFASKKIGPFMSEFLTTGFKDKEGNIILVIPEFNVPNCEKLL</sequence>
<comment type="caution">
    <text evidence="1">The sequence shown here is derived from an EMBL/GenBank/DDBJ whole genome shotgun (WGS) entry which is preliminary data.</text>
</comment>
<accession>A0A1G2NDR7</accession>
<dbReference type="Proteomes" id="UP000176221">
    <property type="component" value="Unassembled WGS sequence"/>
</dbReference>
<gene>
    <name evidence="1" type="ORF">A2928_03205</name>
</gene>
<evidence type="ECO:0000313" key="1">
    <source>
        <dbReference type="EMBL" id="OHA34247.1"/>
    </source>
</evidence>
<proteinExistence type="predicted"/>
<reference evidence="1 2" key="1">
    <citation type="journal article" date="2016" name="Nat. Commun.">
        <title>Thousands of microbial genomes shed light on interconnected biogeochemical processes in an aquifer system.</title>
        <authorList>
            <person name="Anantharaman K."/>
            <person name="Brown C.T."/>
            <person name="Hug L.A."/>
            <person name="Sharon I."/>
            <person name="Castelle C.J."/>
            <person name="Probst A.J."/>
            <person name="Thomas B.C."/>
            <person name="Singh A."/>
            <person name="Wilkins M.J."/>
            <person name="Karaoz U."/>
            <person name="Brodie E.L."/>
            <person name="Williams K.H."/>
            <person name="Hubbard S.S."/>
            <person name="Banfield J.F."/>
        </authorList>
    </citation>
    <scope>NUCLEOTIDE SEQUENCE [LARGE SCALE GENOMIC DNA]</scope>
</reference>